<dbReference type="EMBL" id="GBRH01256975">
    <property type="protein sequence ID" value="JAD40920.1"/>
    <property type="molecule type" value="Transcribed_RNA"/>
</dbReference>
<accession>A0A0A8ZVY8</accession>
<evidence type="ECO:0000313" key="1">
    <source>
        <dbReference type="EMBL" id="JAD40920.1"/>
    </source>
</evidence>
<name>A0A0A8ZVY8_ARUDO</name>
<reference evidence="1" key="1">
    <citation type="submission" date="2014-09" db="EMBL/GenBank/DDBJ databases">
        <authorList>
            <person name="Magalhaes I.L.F."/>
            <person name="Oliveira U."/>
            <person name="Santos F.R."/>
            <person name="Vidigal T.H.D.A."/>
            <person name="Brescovit A.D."/>
            <person name="Santos A.J."/>
        </authorList>
    </citation>
    <scope>NUCLEOTIDE SEQUENCE</scope>
    <source>
        <tissue evidence="1">Shoot tissue taken approximately 20 cm above the soil surface</tissue>
    </source>
</reference>
<proteinExistence type="predicted"/>
<protein>
    <submittedName>
        <fullName evidence="1">Uncharacterized protein</fullName>
    </submittedName>
</protein>
<organism evidence="1">
    <name type="scientific">Arundo donax</name>
    <name type="common">Giant reed</name>
    <name type="synonym">Donax arundinaceus</name>
    <dbReference type="NCBI Taxonomy" id="35708"/>
    <lineage>
        <taxon>Eukaryota</taxon>
        <taxon>Viridiplantae</taxon>
        <taxon>Streptophyta</taxon>
        <taxon>Embryophyta</taxon>
        <taxon>Tracheophyta</taxon>
        <taxon>Spermatophyta</taxon>
        <taxon>Magnoliopsida</taxon>
        <taxon>Liliopsida</taxon>
        <taxon>Poales</taxon>
        <taxon>Poaceae</taxon>
        <taxon>PACMAD clade</taxon>
        <taxon>Arundinoideae</taxon>
        <taxon>Arundineae</taxon>
        <taxon>Arundo</taxon>
    </lineage>
</organism>
<dbReference type="AlphaFoldDB" id="A0A0A8ZVY8"/>
<reference evidence="1" key="2">
    <citation type="journal article" date="2015" name="Data Brief">
        <title>Shoot transcriptome of the giant reed, Arundo donax.</title>
        <authorList>
            <person name="Barrero R.A."/>
            <person name="Guerrero F.D."/>
            <person name="Moolhuijzen P."/>
            <person name="Goolsby J.A."/>
            <person name="Tidwell J."/>
            <person name="Bellgard S.E."/>
            <person name="Bellgard M.I."/>
        </authorList>
    </citation>
    <scope>NUCLEOTIDE SEQUENCE</scope>
    <source>
        <tissue evidence="1">Shoot tissue taken approximately 20 cm above the soil surface</tissue>
    </source>
</reference>
<sequence length="39" mass="4460">MQREINNPSMQQSSNGTWNLAWKGMKRNKPCLGRLHGSC</sequence>